<dbReference type="EnsemblMetazoa" id="RPRC009434-RA">
    <property type="protein sequence ID" value="RPRC009434-PA"/>
    <property type="gene ID" value="RPRC009434"/>
</dbReference>
<evidence type="ECO:0000256" key="2">
    <source>
        <dbReference type="ARBA" id="ARBA00022701"/>
    </source>
</evidence>
<evidence type="ECO:0000313" key="6">
    <source>
        <dbReference type="EnsemblMetazoa" id="RPRC009434-PA"/>
    </source>
</evidence>
<dbReference type="eggNOG" id="KOG2000">
    <property type="taxonomic scope" value="Eukaryota"/>
</dbReference>
<evidence type="ECO:0000259" key="5">
    <source>
        <dbReference type="Pfam" id="PF17681"/>
    </source>
</evidence>
<dbReference type="GO" id="GO:0000930">
    <property type="term" value="C:gamma-tubulin complex"/>
    <property type="evidence" value="ECO:0007669"/>
    <property type="project" value="TreeGrafter"/>
</dbReference>
<dbReference type="GO" id="GO:0007020">
    <property type="term" value="P:microtubule nucleation"/>
    <property type="evidence" value="ECO:0007669"/>
    <property type="project" value="InterPro"/>
</dbReference>
<organism evidence="6 7">
    <name type="scientific">Rhodnius prolixus</name>
    <name type="common">Triatomid bug</name>
    <dbReference type="NCBI Taxonomy" id="13249"/>
    <lineage>
        <taxon>Eukaryota</taxon>
        <taxon>Metazoa</taxon>
        <taxon>Ecdysozoa</taxon>
        <taxon>Arthropoda</taxon>
        <taxon>Hexapoda</taxon>
        <taxon>Insecta</taxon>
        <taxon>Pterygota</taxon>
        <taxon>Neoptera</taxon>
        <taxon>Paraneoptera</taxon>
        <taxon>Hemiptera</taxon>
        <taxon>Heteroptera</taxon>
        <taxon>Panheteroptera</taxon>
        <taxon>Cimicomorpha</taxon>
        <taxon>Reduviidae</taxon>
        <taxon>Triatominae</taxon>
        <taxon>Rhodnius</taxon>
    </lineage>
</organism>
<dbReference type="STRING" id="13249.T1HZG4"/>
<dbReference type="EMBL" id="ACPB03016136">
    <property type="status" value="NOT_ANNOTATED_CDS"/>
    <property type="molecule type" value="Genomic_DNA"/>
</dbReference>
<evidence type="ECO:0000256" key="4">
    <source>
        <dbReference type="RuleBase" id="RU363050"/>
    </source>
</evidence>
<dbReference type="HOGENOM" id="CLU_541122_0_0_1"/>
<name>T1HZG4_RHOPR</name>
<keyword evidence="7" id="KW-1185">Reference proteome</keyword>
<keyword evidence="1 4" id="KW-0963">Cytoplasm</keyword>
<dbReference type="GO" id="GO:0000922">
    <property type="term" value="C:spindle pole"/>
    <property type="evidence" value="ECO:0007669"/>
    <property type="project" value="InterPro"/>
</dbReference>
<accession>T1HZG4</accession>
<comment type="subcellular location">
    <subcellularLocation>
        <location evidence="4">Cytoplasm</location>
        <location evidence="4">Cytoskeleton</location>
        <location evidence="4">Microtubule organizing center</location>
    </subcellularLocation>
</comment>
<dbReference type="GO" id="GO:0051321">
    <property type="term" value="P:meiotic cell cycle"/>
    <property type="evidence" value="ECO:0007669"/>
    <property type="project" value="TreeGrafter"/>
</dbReference>
<evidence type="ECO:0000313" key="7">
    <source>
        <dbReference type="Proteomes" id="UP000015103"/>
    </source>
</evidence>
<dbReference type="GO" id="GO:0000278">
    <property type="term" value="P:mitotic cell cycle"/>
    <property type="evidence" value="ECO:0007669"/>
    <property type="project" value="TreeGrafter"/>
</dbReference>
<dbReference type="InterPro" id="IPR041470">
    <property type="entry name" value="GCP_N"/>
</dbReference>
<protein>
    <recommendedName>
        <fullName evidence="4">Gamma-tubulin complex component</fullName>
    </recommendedName>
</protein>
<dbReference type="GO" id="GO:0051011">
    <property type="term" value="F:microtubule minus-end binding"/>
    <property type="evidence" value="ECO:0007669"/>
    <property type="project" value="TreeGrafter"/>
</dbReference>
<sequence length="504" mass="58293">METDKDSTNLSVYKIIKLLINLEMKGVQNRLRAKCEKRLLSAAYEVILRKSYHVCDRSLEDLKAALHMGVSLLNSNEKLLNGNIHDILEDLLERLDYQESFEVLLPLSIGIVPAKNGLDCKTKSGKSIQRSAEEFEIKKFRTNKKLINTLDLNIKKFMSGCTIIARSLYITRKELRGQVMSALIGIQSASFRLCDGCMTLRKGLYTDGMDPDILTYMLEPILESGSCYLRLIRILNEICFAPVSSYIRHFLGLYHRVVLNLPEDLCITSWLYYISPLSHQIKFLTTTLTSHPYSPKVLERLYCSAMNDFKHPFLSVISHTFLLECCQAYFKLLDRWIFEGIWHKDIFIQKNNDLNNVSSKEDWEATFSFIEEEAPDFLPCLEVYNCGKSVAFLKLCSPHIQEQFYNEIFAHTGRPRIKLCTNKDELNKQYKEFIAFKNFFDYNWSLSHMGKASVEQCSPFESSQKKHPYNMKPTDVSFEKVKRFLKPNVQSAYSGLSATIRYKA</sequence>
<feature type="domain" description="Gamma tubulin complex component protein N-terminal" evidence="5">
    <location>
        <begin position="181"/>
        <end position="431"/>
    </location>
</feature>
<dbReference type="Proteomes" id="UP000015103">
    <property type="component" value="Unassembled WGS sequence"/>
</dbReference>
<dbReference type="PANTHER" id="PTHR19302:SF70">
    <property type="entry name" value="GAMMA-TUBULIN COMPLEX COMPONENT 6"/>
    <property type="match status" value="1"/>
</dbReference>
<comment type="similarity">
    <text evidence="4">Belongs to the TUBGCP family.</text>
</comment>
<dbReference type="InterPro" id="IPR007259">
    <property type="entry name" value="GCP"/>
</dbReference>
<dbReference type="Pfam" id="PF17681">
    <property type="entry name" value="GCP_N_terminal"/>
    <property type="match status" value="1"/>
</dbReference>
<dbReference type="PANTHER" id="PTHR19302">
    <property type="entry name" value="GAMMA TUBULIN COMPLEX PROTEIN"/>
    <property type="match status" value="1"/>
</dbReference>
<dbReference type="GO" id="GO:0043015">
    <property type="term" value="F:gamma-tubulin binding"/>
    <property type="evidence" value="ECO:0007669"/>
    <property type="project" value="InterPro"/>
</dbReference>
<dbReference type="AlphaFoldDB" id="T1HZG4"/>
<keyword evidence="2 4" id="KW-0493">Microtubule</keyword>
<reference evidence="6" key="1">
    <citation type="submission" date="2015-05" db="UniProtKB">
        <authorList>
            <consortium name="EnsemblMetazoa"/>
        </authorList>
    </citation>
    <scope>IDENTIFICATION</scope>
</reference>
<proteinExistence type="inferred from homology"/>
<dbReference type="GO" id="GO:0031122">
    <property type="term" value="P:cytoplasmic microtubule organization"/>
    <property type="evidence" value="ECO:0007669"/>
    <property type="project" value="TreeGrafter"/>
</dbReference>
<dbReference type="InParanoid" id="T1HZG4"/>
<dbReference type="GO" id="GO:0005874">
    <property type="term" value="C:microtubule"/>
    <property type="evidence" value="ECO:0007669"/>
    <property type="project" value="UniProtKB-KW"/>
</dbReference>
<keyword evidence="3 4" id="KW-0206">Cytoskeleton</keyword>
<evidence type="ECO:0000256" key="1">
    <source>
        <dbReference type="ARBA" id="ARBA00022490"/>
    </source>
</evidence>
<dbReference type="GO" id="GO:0051225">
    <property type="term" value="P:spindle assembly"/>
    <property type="evidence" value="ECO:0007669"/>
    <property type="project" value="TreeGrafter"/>
</dbReference>
<dbReference type="VEuPathDB" id="VectorBase:RPRC009434"/>
<evidence type="ECO:0000256" key="3">
    <source>
        <dbReference type="ARBA" id="ARBA00023212"/>
    </source>
</evidence>
<dbReference type="EMBL" id="ACPB03016137">
    <property type="status" value="NOT_ANNOTATED_CDS"/>
    <property type="molecule type" value="Genomic_DNA"/>
</dbReference>